<dbReference type="Pfam" id="PF07887">
    <property type="entry name" value="Calmodulin_bind"/>
    <property type="match status" value="1"/>
</dbReference>
<dbReference type="GO" id="GO:0080142">
    <property type="term" value="P:regulation of salicylic acid biosynthetic process"/>
    <property type="evidence" value="ECO:0007669"/>
    <property type="project" value="TreeGrafter"/>
</dbReference>
<name>A0A833VS42_9POAL</name>
<dbReference type="EMBL" id="SWLB01000003">
    <property type="protein sequence ID" value="KAF3339630.1"/>
    <property type="molecule type" value="Genomic_DNA"/>
</dbReference>
<proteinExistence type="predicted"/>
<dbReference type="Proteomes" id="UP000623129">
    <property type="component" value="Unassembled WGS sequence"/>
</dbReference>
<feature type="domain" description="Calmodulin binding protein-like N-terminal" evidence="2">
    <location>
        <begin position="103"/>
        <end position="247"/>
    </location>
</feature>
<dbReference type="GO" id="GO:0003700">
    <property type="term" value="F:DNA-binding transcription factor activity"/>
    <property type="evidence" value="ECO:0007669"/>
    <property type="project" value="TreeGrafter"/>
</dbReference>
<evidence type="ECO:0000256" key="1">
    <source>
        <dbReference type="SAM" id="MobiDB-lite"/>
    </source>
</evidence>
<dbReference type="GO" id="GO:0005634">
    <property type="term" value="C:nucleus"/>
    <property type="evidence" value="ECO:0007669"/>
    <property type="project" value="TreeGrafter"/>
</dbReference>
<dbReference type="InterPro" id="IPR012416">
    <property type="entry name" value="CBP60"/>
</dbReference>
<sequence length="335" mass="37020">MENGRKRPWEELGLDVDQNQPQSSRMRTTPSFISVIRGAMLAETIRNICLSMEPIIRRVVREEVQLLVCGPNPLYGNRQYYIEEAVPTPQFQPSQSRDMPTHKLVFANQVVQTIYTGNNITDNDKMPIEIQLVGINTGKICTTEEGSPIKVKIAVIDGDLDLEGLDSDKFSSKIVKARDGKRPLLVGNTEVTLNQGVGIIGDTYFTDNSKWLRSGKFRLGACIDSERCGTVIKIQEGLSEKFTVKDHRGEYTENVDKCLEQSCEACANVPYGAQQCRFTKSGCFSVFSARSQGTVIGAYGHGAESEAGAVPIIYSSFSSYLVGSAPDVDFWSSDF</sequence>
<reference evidence="3" key="1">
    <citation type="submission" date="2020-01" db="EMBL/GenBank/DDBJ databases">
        <title>Genome sequence of Kobresia littledalei, the first chromosome-level genome in the family Cyperaceae.</title>
        <authorList>
            <person name="Qu G."/>
        </authorList>
    </citation>
    <scope>NUCLEOTIDE SEQUENCE</scope>
    <source>
        <strain evidence="3">C.B.Clarke</strain>
        <tissue evidence="3">Leaf</tissue>
    </source>
</reference>
<dbReference type="AlphaFoldDB" id="A0A833VS42"/>
<dbReference type="InterPro" id="IPR046831">
    <property type="entry name" value="Calmodulin_bind_N"/>
</dbReference>
<gene>
    <name evidence="3" type="ORF">FCM35_KLT15401</name>
</gene>
<evidence type="ECO:0000313" key="4">
    <source>
        <dbReference type="Proteomes" id="UP000623129"/>
    </source>
</evidence>
<dbReference type="OrthoDB" id="605318at2759"/>
<feature type="compositionally biased region" description="Polar residues" evidence="1">
    <location>
        <begin position="17"/>
        <end position="27"/>
    </location>
</feature>
<feature type="region of interest" description="Disordered" evidence="1">
    <location>
        <begin position="1"/>
        <end position="27"/>
    </location>
</feature>
<evidence type="ECO:0000313" key="3">
    <source>
        <dbReference type="EMBL" id="KAF3339630.1"/>
    </source>
</evidence>
<dbReference type="GO" id="GO:0005516">
    <property type="term" value="F:calmodulin binding"/>
    <property type="evidence" value="ECO:0007669"/>
    <property type="project" value="InterPro"/>
</dbReference>
<comment type="caution">
    <text evidence="3">The sequence shown here is derived from an EMBL/GenBank/DDBJ whole genome shotgun (WGS) entry which is preliminary data.</text>
</comment>
<evidence type="ECO:0000259" key="2">
    <source>
        <dbReference type="Pfam" id="PF07887"/>
    </source>
</evidence>
<organism evidence="3 4">
    <name type="scientific">Carex littledalei</name>
    <dbReference type="NCBI Taxonomy" id="544730"/>
    <lineage>
        <taxon>Eukaryota</taxon>
        <taxon>Viridiplantae</taxon>
        <taxon>Streptophyta</taxon>
        <taxon>Embryophyta</taxon>
        <taxon>Tracheophyta</taxon>
        <taxon>Spermatophyta</taxon>
        <taxon>Magnoliopsida</taxon>
        <taxon>Liliopsida</taxon>
        <taxon>Poales</taxon>
        <taxon>Cyperaceae</taxon>
        <taxon>Cyperoideae</taxon>
        <taxon>Cariceae</taxon>
        <taxon>Carex</taxon>
        <taxon>Carex subgen. Euthyceras</taxon>
    </lineage>
</organism>
<keyword evidence="4" id="KW-1185">Reference proteome</keyword>
<accession>A0A833VS42</accession>
<feature type="compositionally biased region" description="Basic and acidic residues" evidence="1">
    <location>
        <begin position="1"/>
        <end position="10"/>
    </location>
</feature>
<protein>
    <submittedName>
        <fullName evidence="3">Protein SAR DEFICIENT 1</fullName>
    </submittedName>
</protein>
<dbReference type="PANTHER" id="PTHR31713">
    <property type="entry name" value="OS02G0177800 PROTEIN"/>
    <property type="match status" value="1"/>
</dbReference>
<dbReference type="GO" id="GO:0043565">
    <property type="term" value="F:sequence-specific DNA binding"/>
    <property type="evidence" value="ECO:0007669"/>
    <property type="project" value="TreeGrafter"/>
</dbReference>
<dbReference type="PANTHER" id="PTHR31713:SF96">
    <property type="entry name" value="OS02G0562300 PROTEIN"/>
    <property type="match status" value="1"/>
</dbReference>